<comment type="caution">
    <text evidence="1">The sequence shown here is derived from an EMBL/GenBank/DDBJ whole genome shotgun (WGS) entry which is preliminary data.</text>
</comment>
<dbReference type="Proteomes" id="UP000245207">
    <property type="component" value="Unassembled WGS sequence"/>
</dbReference>
<accession>A0A2U1LHI5</accession>
<evidence type="ECO:0000313" key="1">
    <source>
        <dbReference type="EMBL" id="PWA48470.1"/>
    </source>
</evidence>
<organism evidence="1 2">
    <name type="scientific">Artemisia annua</name>
    <name type="common">Sweet wormwood</name>
    <dbReference type="NCBI Taxonomy" id="35608"/>
    <lineage>
        <taxon>Eukaryota</taxon>
        <taxon>Viridiplantae</taxon>
        <taxon>Streptophyta</taxon>
        <taxon>Embryophyta</taxon>
        <taxon>Tracheophyta</taxon>
        <taxon>Spermatophyta</taxon>
        <taxon>Magnoliopsida</taxon>
        <taxon>eudicotyledons</taxon>
        <taxon>Gunneridae</taxon>
        <taxon>Pentapetalae</taxon>
        <taxon>asterids</taxon>
        <taxon>campanulids</taxon>
        <taxon>Asterales</taxon>
        <taxon>Asteraceae</taxon>
        <taxon>Asteroideae</taxon>
        <taxon>Anthemideae</taxon>
        <taxon>Artemisiinae</taxon>
        <taxon>Artemisia</taxon>
    </lineage>
</organism>
<gene>
    <name evidence="1" type="ORF">CTI12_AA490040</name>
</gene>
<protein>
    <submittedName>
        <fullName evidence="1">Uncharacterized protein</fullName>
    </submittedName>
</protein>
<keyword evidence="2" id="KW-1185">Reference proteome</keyword>
<proteinExistence type="predicted"/>
<evidence type="ECO:0000313" key="2">
    <source>
        <dbReference type="Proteomes" id="UP000245207"/>
    </source>
</evidence>
<reference evidence="1 2" key="1">
    <citation type="journal article" date="2018" name="Mol. Plant">
        <title>The genome of Artemisia annua provides insight into the evolution of Asteraceae family and artemisinin biosynthesis.</title>
        <authorList>
            <person name="Shen Q."/>
            <person name="Zhang L."/>
            <person name="Liao Z."/>
            <person name="Wang S."/>
            <person name="Yan T."/>
            <person name="Shi P."/>
            <person name="Liu M."/>
            <person name="Fu X."/>
            <person name="Pan Q."/>
            <person name="Wang Y."/>
            <person name="Lv Z."/>
            <person name="Lu X."/>
            <person name="Zhang F."/>
            <person name="Jiang W."/>
            <person name="Ma Y."/>
            <person name="Chen M."/>
            <person name="Hao X."/>
            <person name="Li L."/>
            <person name="Tang Y."/>
            <person name="Lv G."/>
            <person name="Zhou Y."/>
            <person name="Sun X."/>
            <person name="Brodelius P.E."/>
            <person name="Rose J.K.C."/>
            <person name="Tang K."/>
        </authorList>
    </citation>
    <scope>NUCLEOTIDE SEQUENCE [LARGE SCALE GENOMIC DNA]</scope>
    <source>
        <strain evidence="2">cv. Huhao1</strain>
        <tissue evidence="1">Leaf</tissue>
    </source>
</reference>
<sequence length="111" mass="12106">MKIELKDTMIIAVPCLEGGKAKKADVEVTITPNVEPRAQRLVSSNSNVKKDGKSIARIVEDSETAAEYLYDKTANFLCSKHMKVGSGTANRGVGLMLMLNVLKVLLHHLVL</sequence>
<dbReference type="AlphaFoldDB" id="A0A2U1LHI5"/>
<dbReference type="EMBL" id="PKPP01009348">
    <property type="protein sequence ID" value="PWA48470.1"/>
    <property type="molecule type" value="Genomic_DNA"/>
</dbReference>
<name>A0A2U1LHI5_ARTAN</name>